<feature type="transmembrane region" description="Helical" evidence="1">
    <location>
        <begin position="324"/>
        <end position="345"/>
    </location>
</feature>
<keyword evidence="1" id="KW-0812">Transmembrane</keyword>
<dbReference type="RefSeq" id="WP_027637767.1">
    <property type="nucleotide sequence ID" value="NZ_BAAACD010000008.1"/>
</dbReference>
<organism evidence="2 3">
    <name type="scientific">Clostridium cadaveris</name>
    <dbReference type="NCBI Taxonomy" id="1529"/>
    <lineage>
        <taxon>Bacteria</taxon>
        <taxon>Bacillati</taxon>
        <taxon>Bacillota</taxon>
        <taxon>Clostridia</taxon>
        <taxon>Eubacteriales</taxon>
        <taxon>Clostridiaceae</taxon>
        <taxon>Clostridium</taxon>
    </lineage>
</organism>
<keyword evidence="3" id="KW-1185">Reference proteome</keyword>
<feature type="transmembrane region" description="Helical" evidence="1">
    <location>
        <begin position="442"/>
        <end position="467"/>
    </location>
</feature>
<feature type="transmembrane region" description="Helical" evidence="1">
    <location>
        <begin position="504"/>
        <end position="525"/>
    </location>
</feature>
<evidence type="ECO:0000313" key="3">
    <source>
        <dbReference type="Proteomes" id="UP000182135"/>
    </source>
</evidence>
<reference evidence="2 3" key="1">
    <citation type="submission" date="2016-10" db="EMBL/GenBank/DDBJ databases">
        <authorList>
            <person name="de Groot N.N."/>
        </authorList>
    </citation>
    <scope>NUCLEOTIDE SEQUENCE [LARGE SCALE GENOMIC DNA]</scope>
    <source>
        <strain evidence="2 3">NLAE-zl-G419</strain>
    </source>
</reference>
<feature type="transmembrane region" description="Helical" evidence="1">
    <location>
        <begin position="141"/>
        <end position="160"/>
    </location>
</feature>
<protein>
    <submittedName>
        <fullName evidence="2">Uncharacterized protein</fullName>
    </submittedName>
</protein>
<evidence type="ECO:0000313" key="2">
    <source>
        <dbReference type="EMBL" id="SFF73339.1"/>
    </source>
</evidence>
<feature type="transmembrane region" description="Helical" evidence="1">
    <location>
        <begin position="365"/>
        <end position="391"/>
    </location>
</feature>
<dbReference type="STRING" id="1529.SAMN04487885_108100"/>
<gene>
    <name evidence="2" type="ORF">SAMN04487885_108100</name>
</gene>
<feature type="transmembrane region" description="Helical" evidence="1">
    <location>
        <begin position="46"/>
        <end position="74"/>
    </location>
</feature>
<dbReference type="Proteomes" id="UP000182135">
    <property type="component" value="Unassembled WGS sequence"/>
</dbReference>
<evidence type="ECO:0000256" key="1">
    <source>
        <dbReference type="SAM" id="Phobius"/>
    </source>
</evidence>
<feature type="transmembrane region" description="Helical" evidence="1">
    <location>
        <begin position="86"/>
        <end position="105"/>
    </location>
</feature>
<dbReference type="OrthoDB" id="1710898at2"/>
<dbReference type="EMBL" id="FOOE01000008">
    <property type="protein sequence ID" value="SFF73339.1"/>
    <property type="molecule type" value="Genomic_DNA"/>
</dbReference>
<keyword evidence="1" id="KW-1133">Transmembrane helix</keyword>
<proteinExistence type="predicted"/>
<keyword evidence="1" id="KW-0472">Membrane</keyword>
<feature type="transmembrane region" description="Helical" evidence="1">
    <location>
        <begin position="479"/>
        <end position="498"/>
    </location>
</feature>
<dbReference type="AlphaFoldDB" id="A0A1I2L495"/>
<feature type="transmembrane region" description="Helical" evidence="1">
    <location>
        <begin position="198"/>
        <end position="220"/>
    </location>
</feature>
<name>A0A1I2L495_9CLOT</name>
<dbReference type="eggNOG" id="ENOG502Z8J5">
    <property type="taxonomic scope" value="Bacteria"/>
</dbReference>
<accession>A0A1I2L495</accession>
<feature type="transmembrane region" description="Helical" evidence="1">
    <location>
        <begin position="226"/>
        <end position="249"/>
    </location>
</feature>
<sequence length="535" mass="61478">MYNTFKNTFNVGFAKKANGIIYALQKLPLIGKKVPSTLYSHTKLKLTLGVIATVFSVLGRFVGKALYLGVMIMLPAYYINDGMENIYPIFLQMFFFLSLVFGTIMESRVFTGSVKEAFDMIRLMRCEPKKYYLKNIIYKNVVDFIYFMPAMFILGSIIGMSPVKSIILIFEFVALRFISEAMYLFLYSKFSIIFQEKMWFLVPIMFAALATSYGLAFLKININCDVILFNFVTPLILGVLAVMSLMYVIKYKKYTNIAINTLKQQTFIDAEGAVEKAMFAEVTLDEKKMHKEDLNKNLYEDKKGYEYLNALFFRRHMKIIVAPIRIRVIIVGAIFIAGVCLVIFAPESRVDIMKELKEMSPLMVFIMYIMSTGARCCKAMFYNCDASLLRYSYYREKDVILSNFKARLKRIVGLNLIPSVELCIGIVIIVIISGYSNELINLIPLMLSILCLSCFFSIHHLFMYYVLQPYTEQFQVKSPIFSAVNGAIYFISYMCLNIKTASSYFTFIVLGVTIIYMFVALIVTYKVAPKTFKIK</sequence>
<feature type="transmembrane region" description="Helical" evidence="1">
    <location>
        <begin position="166"/>
        <end position="186"/>
    </location>
</feature>
<feature type="transmembrane region" description="Helical" evidence="1">
    <location>
        <begin position="412"/>
        <end position="436"/>
    </location>
</feature>